<feature type="chain" id="PRO_5019065444" description="Periplasmic protein" evidence="1">
    <location>
        <begin position="23"/>
        <end position="128"/>
    </location>
</feature>
<accession>A0A448UDL2</accession>
<evidence type="ECO:0000256" key="1">
    <source>
        <dbReference type="SAM" id="SignalP"/>
    </source>
</evidence>
<protein>
    <recommendedName>
        <fullName evidence="4">Periplasmic protein</fullName>
    </recommendedName>
</protein>
<dbReference type="RefSeq" id="WP_107879846.1">
    <property type="nucleotide sequence ID" value="NZ_LR134516.1"/>
</dbReference>
<evidence type="ECO:0000313" key="3">
    <source>
        <dbReference type="Proteomes" id="UP000268229"/>
    </source>
</evidence>
<dbReference type="OrthoDB" id="5678031at2"/>
<proteinExistence type="predicted"/>
<keyword evidence="3" id="KW-1185">Reference proteome</keyword>
<keyword evidence="1" id="KW-0732">Signal</keyword>
<gene>
    <name evidence="2" type="ORF">NCTC12227_01738</name>
</gene>
<reference evidence="2 3" key="1">
    <citation type="submission" date="2018-12" db="EMBL/GenBank/DDBJ databases">
        <authorList>
            <consortium name="Pathogen Informatics"/>
        </authorList>
    </citation>
    <scope>NUCLEOTIDE SEQUENCE [LARGE SCALE GENOMIC DNA]</scope>
    <source>
        <strain evidence="2 3">NCTC12227</strain>
    </source>
</reference>
<name>A0A448UDL2_9NEIS</name>
<organism evidence="2 3">
    <name type="scientific">Neisseria animaloris</name>
    <dbReference type="NCBI Taxonomy" id="326522"/>
    <lineage>
        <taxon>Bacteria</taxon>
        <taxon>Pseudomonadati</taxon>
        <taxon>Pseudomonadota</taxon>
        <taxon>Betaproteobacteria</taxon>
        <taxon>Neisseriales</taxon>
        <taxon>Neisseriaceae</taxon>
        <taxon>Neisseria</taxon>
    </lineage>
</organism>
<dbReference type="Proteomes" id="UP000268229">
    <property type="component" value="Chromosome"/>
</dbReference>
<evidence type="ECO:0008006" key="4">
    <source>
        <dbReference type="Google" id="ProtNLM"/>
    </source>
</evidence>
<dbReference type="KEGG" id="nani:NCTC12227_01738"/>
<feature type="signal peptide" evidence="1">
    <location>
        <begin position="1"/>
        <end position="22"/>
    </location>
</feature>
<sequence length="128" mass="14144">MKKPKTMLLTGIMALFSASVMAAELPGEIYKPRGAEVVKADAQDNGEFEAEFRLHGNGDSVKNLAEQVRAHAKRHGFSVIEAKVQSGDADLKFKRRNQELDVSIEQIEQGMIQYKADLDTNKPQASGR</sequence>
<dbReference type="EMBL" id="LR134516">
    <property type="protein sequence ID" value="VEJ21971.1"/>
    <property type="molecule type" value="Genomic_DNA"/>
</dbReference>
<dbReference type="AlphaFoldDB" id="A0A448UDL2"/>
<evidence type="ECO:0000313" key="2">
    <source>
        <dbReference type="EMBL" id="VEJ21971.1"/>
    </source>
</evidence>